<feature type="coiled-coil region" evidence="1">
    <location>
        <begin position="35"/>
        <end position="62"/>
    </location>
</feature>
<dbReference type="InterPro" id="IPR030392">
    <property type="entry name" value="S74_ICA"/>
</dbReference>
<dbReference type="Pfam" id="PF13884">
    <property type="entry name" value="Peptidase_S74"/>
    <property type="match status" value="1"/>
</dbReference>
<evidence type="ECO:0000313" key="4">
    <source>
        <dbReference type="Proteomes" id="UP000230564"/>
    </source>
</evidence>
<dbReference type="Proteomes" id="UP000230564">
    <property type="component" value="Unassembled WGS sequence"/>
</dbReference>
<organism evidence="3 4">
    <name type="scientific">Candidatus Komeilibacteria bacterium CG11_big_fil_rev_8_21_14_0_20_36_20</name>
    <dbReference type="NCBI Taxonomy" id="1974477"/>
    <lineage>
        <taxon>Bacteria</taxon>
        <taxon>Candidatus Komeiliibacteriota</taxon>
    </lineage>
</organism>
<keyword evidence="1" id="KW-0175">Coiled coil</keyword>
<sequence length="290" mass="31351">MGDVIGGITDAVGLTNRKGEKKAAQAAADANKAAVAMSKEQIDFSKEQLEFQKEQYADWEAVYGSLQQNLGDYYNSLDADELVTLGLENQQKEFQAVETSIRRDAAQRGLKNSGLEYYEVNKAKVGNAIARASIRTSGDKMVAEEKLKFLGVGLGQGTALLGNVGSSANTVTSAYNSGINSRNNFGNSYINQSTQLGVQNMNSMGDLIGAGASIASAAIMASDRELKENIKKVGYEKGFNIYEFNYKGDKQKYKGVLAQEVIKVKPEAIVHTDNAILVDYDAIGLKMEKV</sequence>
<comment type="caution">
    <text evidence="3">The sequence shown here is derived from an EMBL/GenBank/DDBJ whole genome shotgun (WGS) entry which is preliminary data.</text>
</comment>
<accession>A0A2H0NCU5</accession>
<feature type="domain" description="Peptidase S74" evidence="2">
    <location>
        <begin position="222"/>
        <end position="268"/>
    </location>
</feature>
<name>A0A2H0NCU5_9BACT</name>
<evidence type="ECO:0000259" key="2">
    <source>
        <dbReference type="Pfam" id="PF13884"/>
    </source>
</evidence>
<evidence type="ECO:0000313" key="3">
    <source>
        <dbReference type="EMBL" id="PIR06684.1"/>
    </source>
</evidence>
<gene>
    <name evidence="3" type="ORF">COV55_02925</name>
</gene>
<dbReference type="AlphaFoldDB" id="A0A2H0NCU5"/>
<dbReference type="EMBL" id="PCWQ01000011">
    <property type="protein sequence ID" value="PIR06684.1"/>
    <property type="molecule type" value="Genomic_DNA"/>
</dbReference>
<reference evidence="3 4" key="1">
    <citation type="submission" date="2017-09" db="EMBL/GenBank/DDBJ databases">
        <title>Depth-based differentiation of microbial function through sediment-hosted aquifers and enrichment of novel symbionts in the deep terrestrial subsurface.</title>
        <authorList>
            <person name="Probst A.J."/>
            <person name="Ladd B."/>
            <person name="Jarett J.K."/>
            <person name="Geller-Mcgrath D.E."/>
            <person name="Sieber C.M."/>
            <person name="Emerson J.B."/>
            <person name="Anantharaman K."/>
            <person name="Thomas B.C."/>
            <person name="Malmstrom R."/>
            <person name="Stieglmeier M."/>
            <person name="Klingl A."/>
            <person name="Woyke T."/>
            <person name="Ryan C.M."/>
            <person name="Banfield J.F."/>
        </authorList>
    </citation>
    <scope>NUCLEOTIDE SEQUENCE [LARGE SCALE GENOMIC DNA]</scope>
    <source>
        <strain evidence="3">CG11_big_fil_rev_8_21_14_0_20_36_20</strain>
    </source>
</reference>
<proteinExistence type="predicted"/>
<protein>
    <recommendedName>
        <fullName evidence="2">Peptidase S74 domain-containing protein</fullName>
    </recommendedName>
</protein>
<evidence type="ECO:0000256" key="1">
    <source>
        <dbReference type="SAM" id="Coils"/>
    </source>
</evidence>